<protein>
    <submittedName>
        <fullName evidence="1">Uncharacterized protein</fullName>
    </submittedName>
</protein>
<accession>A0A1M5CFV1</accession>
<evidence type="ECO:0000313" key="2">
    <source>
        <dbReference type="Proteomes" id="UP000184144"/>
    </source>
</evidence>
<dbReference type="EMBL" id="FQUV01000007">
    <property type="protein sequence ID" value="SHF53644.1"/>
    <property type="molecule type" value="Genomic_DNA"/>
</dbReference>
<proteinExistence type="predicted"/>
<dbReference type="OrthoDB" id="7867535at2"/>
<gene>
    <name evidence="1" type="ORF">SAMN05444273_107112</name>
</gene>
<dbReference type="RefSeq" id="WP_139250694.1">
    <property type="nucleotide sequence ID" value="NZ_FQUV01000007.1"/>
</dbReference>
<reference evidence="2" key="1">
    <citation type="submission" date="2016-11" db="EMBL/GenBank/DDBJ databases">
        <authorList>
            <person name="Varghese N."/>
            <person name="Submissions S."/>
        </authorList>
    </citation>
    <scope>NUCLEOTIDE SEQUENCE [LARGE SCALE GENOMIC DNA]</scope>
    <source>
        <strain evidence="2">DSM 100566</strain>
    </source>
</reference>
<sequence>MSVSLIEKARHNRLVALRALQIRKSGSDRVTLFPCADREADRIMFSSRRTQNPMHHLFIAA</sequence>
<dbReference type="AlphaFoldDB" id="A0A1M5CFV1"/>
<name>A0A1M5CFV1_9RHOB</name>
<keyword evidence="2" id="KW-1185">Reference proteome</keyword>
<organism evidence="1 2">
    <name type="scientific">Litoreibacter ascidiaceicola</name>
    <dbReference type="NCBI Taxonomy" id="1486859"/>
    <lineage>
        <taxon>Bacteria</taxon>
        <taxon>Pseudomonadati</taxon>
        <taxon>Pseudomonadota</taxon>
        <taxon>Alphaproteobacteria</taxon>
        <taxon>Rhodobacterales</taxon>
        <taxon>Roseobacteraceae</taxon>
        <taxon>Litoreibacter</taxon>
    </lineage>
</organism>
<dbReference type="Proteomes" id="UP000184144">
    <property type="component" value="Unassembled WGS sequence"/>
</dbReference>
<evidence type="ECO:0000313" key="1">
    <source>
        <dbReference type="EMBL" id="SHF53644.1"/>
    </source>
</evidence>